<dbReference type="PANTHER" id="PTHR21506:SF0">
    <property type="entry name" value="CONSERVED OLIGOMERIC GOLGI COMPLEX SUBUNIT 6"/>
    <property type="match status" value="1"/>
</dbReference>
<organism evidence="1 2">
    <name type="scientific">Angomonas deanei</name>
    <dbReference type="NCBI Taxonomy" id="59799"/>
    <lineage>
        <taxon>Eukaryota</taxon>
        <taxon>Discoba</taxon>
        <taxon>Euglenozoa</taxon>
        <taxon>Kinetoplastea</taxon>
        <taxon>Metakinetoplastina</taxon>
        <taxon>Trypanosomatida</taxon>
        <taxon>Trypanosomatidae</taxon>
        <taxon>Strigomonadinae</taxon>
        <taxon>Angomonas</taxon>
    </lineage>
</organism>
<dbReference type="PANTHER" id="PTHR21506">
    <property type="entry name" value="COMPONENT OF OLIGOMERIC GOLGI COMPLEX 6"/>
    <property type="match status" value="1"/>
</dbReference>
<evidence type="ECO:0000313" key="1">
    <source>
        <dbReference type="EMBL" id="CAD2216939.1"/>
    </source>
</evidence>
<keyword evidence="2" id="KW-1185">Reference proteome</keyword>
<dbReference type="Proteomes" id="UP000515908">
    <property type="component" value="Chromosome 07"/>
</dbReference>
<protein>
    <submittedName>
        <fullName evidence="1">Uncharacterized protein</fullName>
    </submittedName>
</protein>
<dbReference type="EMBL" id="LR877151">
    <property type="protein sequence ID" value="CAD2216939.1"/>
    <property type="molecule type" value="Genomic_DNA"/>
</dbReference>
<dbReference type="GO" id="GO:0017119">
    <property type="term" value="C:Golgi transport complex"/>
    <property type="evidence" value="ECO:0007669"/>
    <property type="project" value="InterPro"/>
</dbReference>
<reference evidence="1 2" key="1">
    <citation type="submission" date="2020-08" db="EMBL/GenBank/DDBJ databases">
        <authorList>
            <person name="Newling K."/>
            <person name="Davey J."/>
            <person name="Forrester S."/>
        </authorList>
    </citation>
    <scope>NUCLEOTIDE SEQUENCE [LARGE SCALE GENOMIC DNA]</scope>
    <source>
        <strain evidence="2">Crithidia deanei Carvalho (ATCC PRA-265)</strain>
    </source>
</reference>
<dbReference type="InterPro" id="IPR010490">
    <property type="entry name" value="COG6"/>
</dbReference>
<accession>A0A7G2CBP9</accession>
<proteinExistence type="predicted"/>
<dbReference type="AlphaFoldDB" id="A0A7G2CBP9"/>
<evidence type="ECO:0000313" key="2">
    <source>
        <dbReference type="Proteomes" id="UP000515908"/>
    </source>
</evidence>
<dbReference type="VEuPathDB" id="TriTrypDB:ADEAN_000441700"/>
<dbReference type="GO" id="GO:0006891">
    <property type="term" value="P:intra-Golgi vesicle-mediated transport"/>
    <property type="evidence" value="ECO:0007669"/>
    <property type="project" value="InterPro"/>
</dbReference>
<name>A0A7G2CBP9_9TRYP</name>
<sequence>MNPDRPTAESKSYSPNILLQQRVEQLLSAPIDQCFQNNTDGANFIATLHYVDCILQKENNNSNADFRFLLEQEQLQNHKMLLKTVSDMYQECITTSESLASLVRNVDRVESLLFTSQTNKEEEIKKQSEFAAKIKVLSGALKQSETEKVQVEQFQEKYNFGEEDQEKIEKDRISPSYLALYEKLEVIYDQSKDQLLRPTAENNNDNTTTFLETAFGALRMARERIRQYVLDATMYNTDGVNITADLPHLPPLYTRCVVLLKKYEKERIEQELLEETNFLENNNHNNYPEKKKVEVSVLQSKSPLQRIIEEVIKQRKKTVLRRFFQLLMTGVTSTGTSLQNDENENNTIKPLETEIDHPVTFFSELFAFVYQTAVTEEDFMALYTRDDNPKDTSL</sequence>
<gene>
    <name evidence="1" type="ORF">ADEAN_000441700</name>
</gene>